<gene>
    <name evidence="3" type="ORF">DUNSADRAFT_6213</name>
</gene>
<sequence length="283" mass="29797">MNSVNLAHPGSRVGPGHPRFINPSSRPRGRRSRCRAHLSPCAGPVKLEDVGEGGRGLIASEDLSPGQTLLIALPLVHIQQPPGYSPSVQQLVPSLLALEEQGAHSSANNTQEQTAATLRQHARVHAYQQLYSGGARELSSINDLATLSCSLENSAASGSSDQQLTGTTSRSASASAAARARALTKAQLNAYTEPYQDVAAAALYDHPLRAHTGIWPAHAMLNHSCSPNACTLVVGGAGDDQTDGEDDRAWKMVVRAARRISAGEEVTITYAGAHASSPLPVRR</sequence>
<dbReference type="PANTHER" id="PTHR47643:SF2">
    <property type="entry name" value="TPR DOMAIN PROTEIN (AFU_ORTHOLOGUE AFUA_5G12710)"/>
    <property type="match status" value="1"/>
</dbReference>
<protein>
    <recommendedName>
        <fullName evidence="2">SET domain-containing protein</fullName>
    </recommendedName>
</protein>
<keyword evidence="4" id="KW-1185">Reference proteome</keyword>
<dbReference type="InterPro" id="IPR001214">
    <property type="entry name" value="SET_dom"/>
</dbReference>
<evidence type="ECO:0000313" key="3">
    <source>
        <dbReference type="EMBL" id="KAF5836261.1"/>
    </source>
</evidence>
<reference evidence="3" key="1">
    <citation type="submission" date="2017-08" db="EMBL/GenBank/DDBJ databases">
        <authorList>
            <person name="Polle J.E."/>
            <person name="Barry K."/>
            <person name="Cushman J."/>
            <person name="Schmutz J."/>
            <person name="Tran D."/>
            <person name="Hathwaick L.T."/>
            <person name="Yim W.C."/>
            <person name="Jenkins J."/>
            <person name="Mckie-Krisberg Z.M."/>
            <person name="Prochnik S."/>
            <person name="Lindquist E."/>
            <person name="Dockter R.B."/>
            <person name="Adam C."/>
            <person name="Molina H."/>
            <person name="Bunkerborg J."/>
            <person name="Jin E."/>
            <person name="Buchheim M."/>
            <person name="Magnuson J."/>
        </authorList>
    </citation>
    <scope>NUCLEOTIDE SEQUENCE</scope>
    <source>
        <strain evidence="3">CCAP 19/18</strain>
    </source>
</reference>
<accession>A0ABQ7GNS7</accession>
<dbReference type="PANTHER" id="PTHR47643">
    <property type="entry name" value="TPR DOMAIN PROTEIN (AFU_ORTHOLOGUE AFUA_5G12710)"/>
    <property type="match status" value="1"/>
</dbReference>
<organism evidence="3 4">
    <name type="scientific">Dunaliella salina</name>
    <name type="common">Green alga</name>
    <name type="synonym">Protococcus salinus</name>
    <dbReference type="NCBI Taxonomy" id="3046"/>
    <lineage>
        <taxon>Eukaryota</taxon>
        <taxon>Viridiplantae</taxon>
        <taxon>Chlorophyta</taxon>
        <taxon>core chlorophytes</taxon>
        <taxon>Chlorophyceae</taxon>
        <taxon>CS clade</taxon>
        <taxon>Chlamydomonadales</taxon>
        <taxon>Dunaliellaceae</taxon>
        <taxon>Dunaliella</taxon>
    </lineage>
</organism>
<dbReference type="Pfam" id="PF00856">
    <property type="entry name" value="SET"/>
    <property type="match status" value="1"/>
</dbReference>
<dbReference type="PROSITE" id="PS50280">
    <property type="entry name" value="SET"/>
    <property type="match status" value="1"/>
</dbReference>
<feature type="region of interest" description="Disordered" evidence="1">
    <location>
        <begin position="1"/>
        <end position="33"/>
    </location>
</feature>
<evidence type="ECO:0000313" key="4">
    <source>
        <dbReference type="Proteomes" id="UP000815325"/>
    </source>
</evidence>
<comment type="caution">
    <text evidence="3">The sequence shown here is derived from an EMBL/GenBank/DDBJ whole genome shotgun (WGS) entry which is preliminary data.</text>
</comment>
<feature type="domain" description="SET" evidence="2">
    <location>
        <begin position="43"/>
        <end position="271"/>
    </location>
</feature>
<evidence type="ECO:0000259" key="2">
    <source>
        <dbReference type="PROSITE" id="PS50280"/>
    </source>
</evidence>
<dbReference type="Proteomes" id="UP000815325">
    <property type="component" value="Unassembled WGS sequence"/>
</dbReference>
<dbReference type="InterPro" id="IPR046341">
    <property type="entry name" value="SET_dom_sf"/>
</dbReference>
<dbReference type="Gene3D" id="2.170.270.10">
    <property type="entry name" value="SET domain"/>
    <property type="match status" value="1"/>
</dbReference>
<name>A0ABQ7GNS7_DUNSA</name>
<dbReference type="InterPro" id="IPR053209">
    <property type="entry name" value="Gramillin-biosynth_MTr"/>
</dbReference>
<dbReference type="SUPFAM" id="SSF82199">
    <property type="entry name" value="SET domain"/>
    <property type="match status" value="1"/>
</dbReference>
<proteinExistence type="predicted"/>
<evidence type="ECO:0000256" key="1">
    <source>
        <dbReference type="SAM" id="MobiDB-lite"/>
    </source>
</evidence>
<dbReference type="SMART" id="SM00317">
    <property type="entry name" value="SET"/>
    <property type="match status" value="1"/>
</dbReference>
<dbReference type="EMBL" id="MU069668">
    <property type="protein sequence ID" value="KAF5836261.1"/>
    <property type="molecule type" value="Genomic_DNA"/>
</dbReference>